<dbReference type="GO" id="GO:0046503">
    <property type="term" value="P:glycerolipid catabolic process"/>
    <property type="evidence" value="ECO:0007669"/>
    <property type="project" value="TreeGrafter"/>
</dbReference>
<dbReference type="Proteomes" id="UP000244523">
    <property type="component" value="Unassembled WGS sequence"/>
</dbReference>
<dbReference type="EMBL" id="QBUD01000008">
    <property type="protein sequence ID" value="PUB13082.1"/>
    <property type="molecule type" value="Genomic_DNA"/>
</dbReference>
<evidence type="ECO:0000259" key="1">
    <source>
        <dbReference type="Pfam" id="PF00561"/>
    </source>
</evidence>
<dbReference type="GO" id="GO:0004806">
    <property type="term" value="F:triacylglycerol lipase activity"/>
    <property type="evidence" value="ECO:0007669"/>
    <property type="project" value="TreeGrafter"/>
</dbReference>
<name>A0A2T6KDF0_9RHOB</name>
<dbReference type="Gene3D" id="3.40.50.1820">
    <property type="entry name" value="alpha/beta hydrolase"/>
    <property type="match status" value="1"/>
</dbReference>
<dbReference type="InterPro" id="IPR050471">
    <property type="entry name" value="AB_hydrolase"/>
</dbReference>
<dbReference type="SUPFAM" id="SSF53474">
    <property type="entry name" value="alpha/beta-Hydrolases"/>
    <property type="match status" value="1"/>
</dbReference>
<dbReference type="RefSeq" id="WP_108386968.1">
    <property type="nucleotide sequence ID" value="NZ_QBUD01000008.1"/>
</dbReference>
<sequence>MIKPHRIKTAGLTANIRVEGAGPALLFLGGSNFDLSIKAPVFETRLVDNFTVAAADPRGLGQTDAPPGDWTMADYADDAINVMDALGWDRACVLGESFGAMTALHLAKRAPKRIEQLALAAGTPGGRGGSSYPIEKLRDIANPIERATTALGIMDTRFAGALRSDPAAQTDKIEARIAFEERFLASHNNATGYPRLLAARALHDCWDALPNMHVPCQVFAGKFDGQAPKQYAQAMAQAMPDAEFHLISAGHNLCFASTELANTLIAKWSNSAQRQG</sequence>
<protein>
    <submittedName>
        <fullName evidence="2">3-oxoadipate enol-lactonase</fullName>
    </submittedName>
</protein>
<dbReference type="AlphaFoldDB" id="A0A2T6KDF0"/>
<dbReference type="PANTHER" id="PTHR43433">
    <property type="entry name" value="HYDROLASE, ALPHA/BETA FOLD FAMILY PROTEIN"/>
    <property type="match status" value="1"/>
</dbReference>
<gene>
    <name evidence="2" type="ORF">C8N45_1082</name>
</gene>
<proteinExistence type="predicted"/>
<reference evidence="2 3" key="1">
    <citation type="submission" date="2018-04" db="EMBL/GenBank/DDBJ databases">
        <title>Genomic Encyclopedia of Archaeal and Bacterial Type Strains, Phase II (KMG-II): from individual species to whole genera.</title>
        <authorList>
            <person name="Goeker M."/>
        </authorList>
    </citation>
    <scope>NUCLEOTIDE SEQUENCE [LARGE SCALE GENOMIC DNA]</scope>
    <source>
        <strain evidence="2 3">DSM 29955</strain>
    </source>
</reference>
<comment type="caution">
    <text evidence="2">The sequence shown here is derived from an EMBL/GenBank/DDBJ whole genome shotgun (WGS) entry which is preliminary data.</text>
</comment>
<dbReference type="InterPro" id="IPR029058">
    <property type="entry name" value="AB_hydrolase_fold"/>
</dbReference>
<organism evidence="2 3">
    <name type="scientific">Yoonia sediminilitoris</name>
    <dbReference type="NCBI Taxonomy" id="1286148"/>
    <lineage>
        <taxon>Bacteria</taxon>
        <taxon>Pseudomonadati</taxon>
        <taxon>Pseudomonadota</taxon>
        <taxon>Alphaproteobacteria</taxon>
        <taxon>Rhodobacterales</taxon>
        <taxon>Paracoccaceae</taxon>
        <taxon>Yoonia</taxon>
    </lineage>
</organism>
<accession>A0A2T6KDF0</accession>
<evidence type="ECO:0000313" key="3">
    <source>
        <dbReference type="Proteomes" id="UP000244523"/>
    </source>
</evidence>
<evidence type="ECO:0000313" key="2">
    <source>
        <dbReference type="EMBL" id="PUB13082.1"/>
    </source>
</evidence>
<dbReference type="InterPro" id="IPR000073">
    <property type="entry name" value="AB_hydrolase_1"/>
</dbReference>
<keyword evidence="3" id="KW-1185">Reference proteome</keyword>
<dbReference type="Pfam" id="PF00561">
    <property type="entry name" value="Abhydrolase_1"/>
    <property type="match status" value="1"/>
</dbReference>
<dbReference type="PRINTS" id="PR00111">
    <property type="entry name" value="ABHYDROLASE"/>
</dbReference>
<feature type="domain" description="AB hydrolase-1" evidence="1">
    <location>
        <begin position="41"/>
        <end position="255"/>
    </location>
</feature>
<dbReference type="PANTHER" id="PTHR43433:SF5">
    <property type="entry name" value="AB HYDROLASE-1 DOMAIN-CONTAINING PROTEIN"/>
    <property type="match status" value="1"/>
</dbReference>
<dbReference type="OrthoDB" id="9804723at2"/>